<dbReference type="Pfam" id="PF06580">
    <property type="entry name" value="His_kinase"/>
    <property type="match status" value="1"/>
</dbReference>
<gene>
    <name evidence="3" type="ORF">theurythT_20380</name>
</gene>
<dbReference type="RefSeq" id="WP_284207954.1">
    <property type="nucleotide sequence ID" value="NZ_BSSU01000010.1"/>
</dbReference>
<keyword evidence="1" id="KW-0472">Membrane</keyword>
<dbReference type="EMBL" id="BSSU01000010">
    <property type="protein sequence ID" value="GLX82586.1"/>
    <property type="molecule type" value="Genomic_DNA"/>
</dbReference>
<evidence type="ECO:0000256" key="1">
    <source>
        <dbReference type="SAM" id="Phobius"/>
    </source>
</evidence>
<feature type="transmembrane region" description="Helical" evidence="1">
    <location>
        <begin position="90"/>
        <end position="111"/>
    </location>
</feature>
<dbReference type="PANTHER" id="PTHR34220">
    <property type="entry name" value="SENSOR HISTIDINE KINASE YPDA"/>
    <property type="match status" value="1"/>
</dbReference>
<comment type="caution">
    <text evidence="3">The sequence shown here is derived from an EMBL/GenBank/DDBJ whole genome shotgun (WGS) entry which is preliminary data.</text>
</comment>
<evidence type="ECO:0000313" key="3">
    <source>
        <dbReference type="EMBL" id="GLX82586.1"/>
    </source>
</evidence>
<name>A0ABQ6H328_9GAMM</name>
<evidence type="ECO:0000259" key="2">
    <source>
        <dbReference type="Pfam" id="PF06580"/>
    </source>
</evidence>
<dbReference type="InterPro" id="IPR050640">
    <property type="entry name" value="Bact_2-comp_sensor_kinase"/>
</dbReference>
<reference evidence="3 4" key="1">
    <citation type="submission" date="2023-03" db="EMBL/GenBank/DDBJ databases">
        <title>Draft genome sequence of Thalassotalea eurytherma JCM 18482T.</title>
        <authorList>
            <person name="Sawabe T."/>
        </authorList>
    </citation>
    <scope>NUCLEOTIDE SEQUENCE [LARGE SCALE GENOMIC DNA]</scope>
    <source>
        <strain evidence="3 4">JCM 18482</strain>
    </source>
</reference>
<dbReference type="InterPro" id="IPR010559">
    <property type="entry name" value="Sig_transdc_His_kin_internal"/>
</dbReference>
<proteinExistence type="predicted"/>
<protein>
    <recommendedName>
        <fullName evidence="2">Signal transduction histidine kinase internal region domain-containing protein</fullName>
    </recommendedName>
</protein>
<keyword evidence="1" id="KW-0812">Transmembrane</keyword>
<evidence type="ECO:0000313" key="4">
    <source>
        <dbReference type="Proteomes" id="UP001157133"/>
    </source>
</evidence>
<dbReference type="SUPFAM" id="SSF55874">
    <property type="entry name" value="ATPase domain of HSP90 chaperone/DNA topoisomerase II/histidine kinase"/>
    <property type="match status" value="1"/>
</dbReference>
<keyword evidence="1" id="KW-1133">Transmembrane helix</keyword>
<dbReference type="Gene3D" id="3.30.565.10">
    <property type="entry name" value="Histidine kinase-like ATPase, C-terminal domain"/>
    <property type="match status" value="1"/>
</dbReference>
<feature type="transmembrane region" description="Helical" evidence="1">
    <location>
        <begin position="131"/>
        <end position="153"/>
    </location>
</feature>
<feature type="domain" description="Signal transduction histidine kinase internal region" evidence="2">
    <location>
        <begin position="187"/>
        <end position="267"/>
    </location>
</feature>
<keyword evidence="4" id="KW-1185">Reference proteome</keyword>
<sequence length="395" mass="46018">MRRNQAMLKVEQNVALLIRQTLGQAPEKMFWYCQFGFWVFICLVSFGTLNLWFEQYQFSYFLHVILQSGLGLLLSIFLQKSFIAIWYQSNRFRLWVGLALIFLVALVWTIGRMMLFNILTQEEDIWWNFGGWYFSGIFIYLCWTAMFHGLMYYQLLQREHQILLDSQDKIQEEYVKRVEAQAMARDAELKMLRYQLSPHFLSNALNSVNALIEMEQGEMAQKAVVNLSKFLRYLLDHDPESRVTVQQEIAALMLYLDIEKVRFGERLKIDLKVDEATELGLMPSLLLQPIIENSIKHAISKSEDGGTLHVIVNLSDNHLKIELSDSGTDIYADNDSNKIKKNRSIGMANTTSRLEAIYPNCYRLTYDLTEGRFKTHIKIPFELAPNPAFDMPNEG</sequence>
<dbReference type="Proteomes" id="UP001157133">
    <property type="component" value="Unassembled WGS sequence"/>
</dbReference>
<dbReference type="InterPro" id="IPR036890">
    <property type="entry name" value="HATPase_C_sf"/>
</dbReference>
<organism evidence="3 4">
    <name type="scientific">Thalassotalea eurytherma</name>
    <dbReference type="NCBI Taxonomy" id="1144278"/>
    <lineage>
        <taxon>Bacteria</taxon>
        <taxon>Pseudomonadati</taxon>
        <taxon>Pseudomonadota</taxon>
        <taxon>Gammaproteobacteria</taxon>
        <taxon>Alteromonadales</taxon>
        <taxon>Colwelliaceae</taxon>
        <taxon>Thalassotalea</taxon>
    </lineage>
</organism>
<feature type="transmembrane region" description="Helical" evidence="1">
    <location>
        <begin position="29"/>
        <end position="52"/>
    </location>
</feature>
<feature type="transmembrane region" description="Helical" evidence="1">
    <location>
        <begin position="58"/>
        <end position="78"/>
    </location>
</feature>
<dbReference type="PANTHER" id="PTHR34220:SF7">
    <property type="entry name" value="SENSOR HISTIDINE KINASE YPDA"/>
    <property type="match status" value="1"/>
</dbReference>
<accession>A0ABQ6H328</accession>